<evidence type="ECO:0000313" key="2">
    <source>
        <dbReference type="EMBL" id="KYG80619.1"/>
    </source>
</evidence>
<keyword evidence="3" id="KW-1185">Reference proteome</keyword>
<evidence type="ECO:0008006" key="4">
    <source>
        <dbReference type="Google" id="ProtNLM"/>
    </source>
</evidence>
<sequence length="387" mass="44902">MNMKLRFGILMLLLGLMVSCSSGNEQKQTEQAVATDEFKTFKIDTEAKAVSIFELIEEVEVMRLEETAESLLSSVFKVSSTEDRIIFPSGNDGSIYSYSKEGEFISKFSHVGNGPGEYEFIWSFWVDGDRIFVSDINRRRLLSYDLEGNHLRSWKLPFSAKSFFTYDKGFVADLDYTAFQDSLQFNVLFLDENMEVKQMANPYLSPLILYVGSSVNSFQPYGKDLIYHGFKSDSVFLIEKNQVRPLLKFDFGEEWLWTEETIKNNPRTTGLIRETDLVWWVDSYINEKWIYLSYKTSFKDVFKVLIDRMSGIQKTVKVNKGAATKYAMTPIKWEEDRFMVSLQSPDVRAFINDLGEEKVKFRQGTTLEEIESSENPVLLWVKFKELK</sequence>
<keyword evidence="1" id="KW-0732">Signal</keyword>
<reference evidence="2" key="1">
    <citation type="submission" date="2016-01" db="EMBL/GenBank/DDBJ databases">
        <title>Genome sequencing of Roseivirga ehrenbergii KMM 6017.</title>
        <authorList>
            <person name="Selvaratnam C."/>
            <person name="Thevarajoo S."/>
            <person name="Goh K.M."/>
            <person name="Ee R."/>
            <person name="Chan K.-G."/>
            <person name="Chong C.S."/>
        </authorList>
    </citation>
    <scope>NUCLEOTIDE SEQUENCE [LARGE SCALE GENOMIC DNA]</scope>
    <source>
        <strain evidence="2">KMM 6017</strain>
    </source>
</reference>
<dbReference type="STRING" id="279360.MB14_15845"/>
<feature type="chain" id="PRO_5007574998" description="6-bladed beta-propeller" evidence="1">
    <location>
        <begin position="24"/>
        <end position="387"/>
    </location>
</feature>
<dbReference type="InterPro" id="IPR011042">
    <property type="entry name" value="6-blade_b-propeller_TolB-like"/>
</dbReference>
<evidence type="ECO:0000256" key="1">
    <source>
        <dbReference type="SAM" id="SignalP"/>
    </source>
</evidence>
<protein>
    <recommendedName>
        <fullName evidence="4">6-bladed beta-propeller</fullName>
    </recommendedName>
</protein>
<dbReference type="Gene3D" id="2.120.10.30">
    <property type="entry name" value="TolB, C-terminal domain"/>
    <property type="match status" value="1"/>
</dbReference>
<dbReference type="Proteomes" id="UP000075583">
    <property type="component" value="Unassembled WGS sequence"/>
</dbReference>
<dbReference type="Pfam" id="PF17170">
    <property type="entry name" value="DUF5128"/>
    <property type="match status" value="1"/>
</dbReference>
<organism evidence="2 3">
    <name type="scientific">Roseivirga ehrenbergii (strain DSM 102268 / JCM 13514 / KCTC 12282 / NCIMB 14502 / KMM 6017)</name>
    <dbReference type="NCBI Taxonomy" id="279360"/>
    <lineage>
        <taxon>Bacteria</taxon>
        <taxon>Pseudomonadati</taxon>
        <taxon>Bacteroidota</taxon>
        <taxon>Cytophagia</taxon>
        <taxon>Cytophagales</taxon>
        <taxon>Roseivirgaceae</taxon>
        <taxon>Roseivirga</taxon>
    </lineage>
</organism>
<feature type="signal peptide" evidence="1">
    <location>
        <begin position="1"/>
        <end position="23"/>
    </location>
</feature>
<name>A0A150XPE9_ROSEK</name>
<dbReference type="AlphaFoldDB" id="A0A150XPE9"/>
<accession>A0A150XPE9</accession>
<evidence type="ECO:0000313" key="3">
    <source>
        <dbReference type="Proteomes" id="UP000075583"/>
    </source>
</evidence>
<comment type="caution">
    <text evidence="2">The sequence shown here is derived from an EMBL/GenBank/DDBJ whole genome shotgun (WGS) entry which is preliminary data.</text>
</comment>
<proteinExistence type="predicted"/>
<gene>
    <name evidence="2" type="ORF">MB14_15845</name>
</gene>
<dbReference type="PROSITE" id="PS51257">
    <property type="entry name" value="PROKAR_LIPOPROTEIN"/>
    <property type="match status" value="1"/>
</dbReference>
<dbReference type="EMBL" id="LQZQ01000004">
    <property type="protein sequence ID" value="KYG80619.1"/>
    <property type="molecule type" value="Genomic_DNA"/>
</dbReference>
<dbReference type="SUPFAM" id="SSF63825">
    <property type="entry name" value="YWTD domain"/>
    <property type="match status" value="1"/>
</dbReference>